<evidence type="ECO:0000256" key="1">
    <source>
        <dbReference type="ARBA" id="ARBA00006484"/>
    </source>
</evidence>
<dbReference type="Proteomes" id="UP001221142">
    <property type="component" value="Unassembled WGS sequence"/>
</dbReference>
<dbReference type="Pfam" id="PF00106">
    <property type="entry name" value="adh_short"/>
    <property type="match status" value="1"/>
</dbReference>
<dbReference type="SUPFAM" id="SSF51735">
    <property type="entry name" value="NAD(P)-binding Rossmann-fold domains"/>
    <property type="match status" value="1"/>
</dbReference>
<evidence type="ECO:0000313" key="6">
    <source>
        <dbReference type="EMBL" id="KAJ7641842.1"/>
    </source>
</evidence>
<evidence type="ECO:0000256" key="2">
    <source>
        <dbReference type="ARBA" id="ARBA00022857"/>
    </source>
</evidence>
<proteinExistence type="inferred from homology"/>
<dbReference type="PRINTS" id="PR00081">
    <property type="entry name" value="GDHRDH"/>
</dbReference>
<evidence type="ECO:0000256" key="3">
    <source>
        <dbReference type="ARBA" id="ARBA00023002"/>
    </source>
</evidence>
<dbReference type="PANTHER" id="PTHR24320">
    <property type="entry name" value="RETINOL DEHYDROGENASE"/>
    <property type="match status" value="1"/>
</dbReference>
<dbReference type="PANTHER" id="PTHR24320:SF236">
    <property type="entry name" value="SHORT-CHAIN DEHYDROGENASE-RELATED"/>
    <property type="match status" value="1"/>
</dbReference>
<dbReference type="AlphaFoldDB" id="A0AAD7C8P8"/>
<dbReference type="EMBL" id="JARKIF010000004">
    <property type="protein sequence ID" value="KAJ7641842.1"/>
    <property type="molecule type" value="Genomic_DNA"/>
</dbReference>
<evidence type="ECO:0000256" key="5">
    <source>
        <dbReference type="SAM" id="MobiDB-lite"/>
    </source>
</evidence>
<keyword evidence="2" id="KW-0521">NADP</keyword>
<reference evidence="6" key="1">
    <citation type="submission" date="2023-03" db="EMBL/GenBank/DDBJ databases">
        <title>Massive genome expansion in bonnet fungi (Mycena s.s.) driven by repeated elements and novel gene families across ecological guilds.</title>
        <authorList>
            <consortium name="Lawrence Berkeley National Laboratory"/>
            <person name="Harder C.B."/>
            <person name="Miyauchi S."/>
            <person name="Viragh M."/>
            <person name="Kuo A."/>
            <person name="Thoen E."/>
            <person name="Andreopoulos B."/>
            <person name="Lu D."/>
            <person name="Skrede I."/>
            <person name="Drula E."/>
            <person name="Henrissat B."/>
            <person name="Morin E."/>
            <person name="Kohler A."/>
            <person name="Barry K."/>
            <person name="LaButti K."/>
            <person name="Morin E."/>
            <person name="Salamov A."/>
            <person name="Lipzen A."/>
            <person name="Mereny Z."/>
            <person name="Hegedus B."/>
            <person name="Baldrian P."/>
            <person name="Stursova M."/>
            <person name="Weitz H."/>
            <person name="Taylor A."/>
            <person name="Grigoriev I.V."/>
            <person name="Nagy L.G."/>
            <person name="Martin F."/>
            <person name="Kauserud H."/>
        </authorList>
    </citation>
    <scope>NUCLEOTIDE SEQUENCE</scope>
    <source>
        <strain evidence="6">9284</strain>
    </source>
</reference>
<keyword evidence="7" id="KW-1185">Reference proteome</keyword>
<comment type="caution">
    <text evidence="6">The sequence shown here is derived from an EMBL/GenBank/DDBJ whole genome shotgun (WGS) entry which is preliminary data.</text>
</comment>
<keyword evidence="3" id="KW-0560">Oxidoreductase</keyword>
<comment type="similarity">
    <text evidence="1 4">Belongs to the short-chain dehydrogenases/reductases (SDR) family.</text>
</comment>
<dbReference type="PRINTS" id="PR00080">
    <property type="entry name" value="SDRFAMILY"/>
</dbReference>
<dbReference type="Gene3D" id="3.40.50.720">
    <property type="entry name" value="NAD(P)-binding Rossmann-like Domain"/>
    <property type="match status" value="1"/>
</dbReference>
<dbReference type="InterPro" id="IPR036291">
    <property type="entry name" value="NAD(P)-bd_dom_sf"/>
</dbReference>
<gene>
    <name evidence="6" type="ORF">FB45DRAFT_901138</name>
</gene>
<feature type="region of interest" description="Disordered" evidence="5">
    <location>
        <begin position="21"/>
        <end position="41"/>
    </location>
</feature>
<evidence type="ECO:0000256" key="4">
    <source>
        <dbReference type="RuleBase" id="RU000363"/>
    </source>
</evidence>
<protein>
    <submittedName>
        <fullName evidence="6">NAD-binding protein</fullName>
    </submittedName>
</protein>
<accession>A0AAD7C8P8</accession>
<evidence type="ECO:0000313" key="7">
    <source>
        <dbReference type="Proteomes" id="UP001221142"/>
    </source>
</evidence>
<name>A0AAD7C8P8_9AGAR</name>
<organism evidence="6 7">
    <name type="scientific">Roridomyces roridus</name>
    <dbReference type="NCBI Taxonomy" id="1738132"/>
    <lineage>
        <taxon>Eukaryota</taxon>
        <taxon>Fungi</taxon>
        <taxon>Dikarya</taxon>
        <taxon>Basidiomycota</taxon>
        <taxon>Agaricomycotina</taxon>
        <taxon>Agaricomycetes</taxon>
        <taxon>Agaricomycetidae</taxon>
        <taxon>Agaricales</taxon>
        <taxon>Marasmiineae</taxon>
        <taxon>Mycenaceae</taxon>
        <taxon>Roridomyces</taxon>
    </lineage>
</organism>
<dbReference type="GO" id="GO:0016491">
    <property type="term" value="F:oxidoreductase activity"/>
    <property type="evidence" value="ECO:0007669"/>
    <property type="project" value="UniProtKB-KW"/>
</dbReference>
<sequence>MRQGRLILKVLDGGVYPARTPSLSLSSHHGKQHLDQPLPSETEVGHQTGKVIFITGGTGGIGKETARVLLTKNATVYIAGRNEAAGKEAVEALTKETGKAPIFIKLDLANLKSIRGTVEEFQSKESKLDVLFNSAGVMFPPIASLTPDGYDLQFGTNVLGHFHLTTLLLPFLLSSASSTSQARIVTVSSMGHQVAYTAPGILFDTLRDGPERIKMGTHKLYGQSKFGNILFSNELARRYGQQGIVSIALHPGNIKTDLARHSGTIQSATTNWMLYPVELGALTQLYAGTAPEASALGGKYLLPWARLGKPHPQTNDAELAAKMWRWCEAQVKGM</sequence>
<dbReference type="InterPro" id="IPR002347">
    <property type="entry name" value="SDR_fam"/>
</dbReference>